<gene>
    <name evidence="1" type="ORF">DUI87_16615</name>
</gene>
<sequence length="106" mass="12358">MSEPTYLEVIQIEDTSDERQGLCSERSKGIHLSPLTIEGNFALGELILQFSEKFGLVKNLRCIRDVLFYDLILFDYFGTCTAHYIKEQENCWFKGIVTEFEMSQFE</sequence>
<accession>A0A3M0K1H8</accession>
<comment type="caution">
    <text evidence="1">The sequence shown here is derived from an EMBL/GenBank/DDBJ whole genome shotgun (WGS) entry which is preliminary data.</text>
</comment>
<protein>
    <submittedName>
        <fullName evidence="1">Uncharacterized protein</fullName>
    </submittedName>
</protein>
<evidence type="ECO:0000313" key="1">
    <source>
        <dbReference type="EMBL" id="RMC07159.1"/>
    </source>
</evidence>
<dbReference type="AlphaFoldDB" id="A0A3M0K1H8"/>
<organism evidence="1 2">
    <name type="scientific">Hirundo rustica rustica</name>
    <dbReference type="NCBI Taxonomy" id="333673"/>
    <lineage>
        <taxon>Eukaryota</taxon>
        <taxon>Metazoa</taxon>
        <taxon>Chordata</taxon>
        <taxon>Craniata</taxon>
        <taxon>Vertebrata</taxon>
        <taxon>Euteleostomi</taxon>
        <taxon>Archelosauria</taxon>
        <taxon>Archosauria</taxon>
        <taxon>Dinosauria</taxon>
        <taxon>Saurischia</taxon>
        <taxon>Theropoda</taxon>
        <taxon>Coelurosauria</taxon>
        <taxon>Aves</taxon>
        <taxon>Neognathae</taxon>
        <taxon>Neoaves</taxon>
        <taxon>Telluraves</taxon>
        <taxon>Australaves</taxon>
        <taxon>Passeriformes</taxon>
        <taxon>Sylvioidea</taxon>
        <taxon>Hirundinidae</taxon>
        <taxon>Hirundo</taxon>
    </lineage>
</organism>
<dbReference type="EMBL" id="QRBI01000120">
    <property type="protein sequence ID" value="RMC07159.1"/>
    <property type="molecule type" value="Genomic_DNA"/>
</dbReference>
<proteinExistence type="predicted"/>
<keyword evidence="2" id="KW-1185">Reference proteome</keyword>
<reference evidence="1 2" key="1">
    <citation type="submission" date="2018-07" db="EMBL/GenBank/DDBJ databases">
        <title>A high quality draft genome assembly of the barn swallow (H. rustica rustica).</title>
        <authorList>
            <person name="Formenti G."/>
            <person name="Chiara M."/>
            <person name="Poveda L."/>
            <person name="Francoijs K.-J."/>
            <person name="Bonisoli-Alquati A."/>
            <person name="Canova L."/>
            <person name="Gianfranceschi L."/>
            <person name="Horner D.S."/>
            <person name="Saino N."/>
        </authorList>
    </citation>
    <scope>NUCLEOTIDE SEQUENCE [LARGE SCALE GENOMIC DNA]</scope>
    <source>
        <strain evidence="1">Chelidonia</strain>
        <tissue evidence="1">Blood</tissue>
    </source>
</reference>
<name>A0A3M0K1H8_HIRRU</name>
<dbReference type="Proteomes" id="UP000269221">
    <property type="component" value="Unassembled WGS sequence"/>
</dbReference>
<evidence type="ECO:0000313" key="2">
    <source>
        <dbReference type="Proteomes" id="UP000269221"/>
    </source>
</evidence>